<sequence length="246" mass="27836">MAFDGVDVSDRECEEINSGDENKECKIFKCCNKLSKVLVCKYCYAVFHESCAKRSKTIEPINDKLVKCCQVKQIVNCVNNEVNKGNRNLEVEIGLLVERISHMEKLDEKTNSIDEHVNKQTRDNRDFQIHGNICSDPAEMNGGKETKNEGNNNKDIMPTKDKTYDKVGKPHGVTENLQPATMQEIHKSDNSRKTTPDFVNLNQVNANKSHSSNEIQIRETVRGYFKNNTSQSRGRIHNNAGSKTGD</sequence>
<name>A0AAW1TXV0_9CUCU</name>
<protein>
    <submittedName>
        <fullName evidence="2">Uncharacterized protein</fullName>
    </submittedName>
</protein>
<keyword evidence="3" id="KW-1185">Reference proteome</keyword>
<organism evidence="2 3">
    <name type="scientific">Henosepilachna vigintioctopunctata</name>
    <dbReference type="NCBI Taxonomy" id="420089"/>
    <lineage>
        <taxon>Eukaryota</taxon>
        <taxon>Metazoa</taxon>
        <taxon>Ecdysozoa</taxon>
        <taxon>Arthropoda</taxon>
        <taxon>Hexapoda</taxon>
        <taxon>Insecta</taxon>
        <taxon>Pterygota</taxon>
        <taxon>Neoptera</taxon>
        <taxon>Endopterygota</taxon>
        <taxon>Coleoptera</taxon>
        <taxon>Polyphaga</taxon>
        <taxon>Cucujiformia</taxon>
        <taxon>Coccinelloidea</taxon>
        <taxon>Coccinellidae</taxon>
        <taxon>Epilachninae</taxon>
        <taxon>Epilachnini</taxon>
        <taxon>Henosepilachna</taxon>
    </lineage>
</organism>
<dbReference type="Proteomes" id="UP001431783">
    <property type="component" value="Unassembled WGS sequence"/>
</dbReference>
<proteinExistence type="predicted"/>
<feature type="compositionally biased region" description="Basic and acidic residues" evidence="1">
    <location>
        <begin position="157"/>
        <end position="168"/>
    </location>
</feature>
<feature type="region of interest" description="Disordered" evidence="1">
    <location>
        <begin position="227"/>
        <end position="246"/>
    </location>
</feature>
<evidence type="ECO:0000313" key="3">
    <source>
        <dbReference type="Proteomes" id="UP001431783"/>
    </source>
</evidence>
<evidence type="ECO:0000313" key="2">
    <source>
        <dbReference type="EMBL" id="KAK9872675.1"/>
    </source>
</evidence>
<comment type="caution">
    <text evidence="2">The sequence shown here is derived from an EMBL/GenBank/DDBJ whole genome shotgun (WGS) entry which is preliminary data.</text>
</comment>
<reference evidence="2 3" key="1">
    <citation type="submission" date="2023-03" db="EMBL/GenBank/DDBJ databases">
        <title>Genome insight into feeding habits of ladybird beetles.</title>
        <authorList>
            <person name="Li H.-S."/>
            <person name="Huang Y.-H."/>
            <person name="Pang H."/>
        </authorList>
    </citation>
    <scope>NUCLEOTIDE SEQUENCE [LARGE SCALE GENOMIC DNA]</scope>
    <source>
        <strain evidence="2">SYSU_2023b</strain>
        <tissue evidence="2">Whole body</tissue>
    </source>
</reference>
<dbReference type="EMBL" id="JARQZJ010000012">
    <property type="protein sequence ID" value="KAK9872675.1"/>
    <property type="molecule type" value="Genomic_DNA"/>
</dbReference>
<gene>
    <name evidence="2" type="ORF">WA026_018809</name>
</gene>
<dbReference type="AlphaFoldDB" id="A0AAW1TXV0"/>
<evidence type="ECO:0000256" key="1">
    <source>
        <dbReference type="SAM" id="MobiDB-lite"/>
    </source>
</evidence>
<accession>A0AAW1TXV0</accession>
<feature type="region of interest" description="Disordered" evidence="1">
    <location>
        <begin position="133"/>
        <end position="174"/>
    </location>
</feature>